<dbReference type="Proteomes" id="UP000831021">
    <property type="component" value="Segment"/>
</dbReference>
<keyword evidence="3" id="KW-1185">Reference proteome</keyword>
<evidence type="ECO:0000313" key="2">
    <source>
        <dbReference type="EMBL" id="UNY48923.1"/>
    </source>
</evidence>
<proteinExistence type="predicted"/>
<accession>A0AAE9K747</accession>
<protein>
    <submittedName>
        <fullName evidence="2">Uncharacterized protein</fullName>
    </submittedName>
</protein>
<organism evidence="2 3">
    <name type="scientific">Bacillus phage FADO</name>
    <dbReference type="NCBI Taxonomy" id="2917160"/>
    <lineage>
        <taxon>Viruses</taxon>
        <taxon>Duplodnaviria</taxon>
        <taxon>Heunggongvirae</taxon>
        <taxon>Uroviricota</taxon>
        <taxon>Caudoviricetes</taxon>
        <taxon>Heleneionescovirinae</taxon>
        <taxon>Zhangjivirus</taxon>
        <taxon>Zhangjivirus fado</taxon>
    </lineage>
</organism>
<dbReference type="EMBL" id="OM236516">
    <property type="protein sequence ID" value="UNY48923.1"/>
    <property type="molecule type" value="Genomic_DNA"/>
</dbReference>
<sequence length="88" mass="10182">MENEKEIEEIIGNEELIEGVPNKSIEDIIREVAQEEGMTEDEVRETLQELGNLHASIKKSKNHTKAKRNKAKEKAKKKQAKKSKKRNR</sequence>
<evidence type="ECO:0000256" key="1">
    <source>
        <dbReference type="SAM" id="MobiDB-lite"/>
    </source>
</evidence>
<gene>
    <name evidence="2" type="ORF">fado_208</name>
</gene>
<reference evidence="2 3" key="1">
    <citation type="submission" date="2022-01" db="EMBL/GenBank/DDBJ databases">
        <authorList>
            <person name="Stokar-Avihail A."/>
        </authorList>
    </citation>
    <scope>NUCLEOTIDE SEQUENCE [LARGE SCALE GENOMIC DNA]</scope>
</reference>
<name>A0AAE9K747_9CAUD</name>
<evidence type="ECO:0000313" key="3">
    <source>
        <dbReference type="Proteomes" id="UP000831021"/>
    </source>
</evidence>
<feature type="region of interest" description="Disordered" evidence="1">
    <location>
        <begin position="55"/>
        <end position="88"/>
    </location>
</feature>
<feature type="compositionally biased region" description="Basic residues" evidence="1">
    <location>
        <begin position="56"/>
        <end position="88"/>
    </location>
</feature>